<dbReference type="Gene3D" id="3.40.50.720">
    <property type="entry name" value="NAD(P)-binding Rossmann-like Domain"/>
    <property type="match status" value="1"/>
</dbReference>
<feature type="transmembrane region" description="Helical" evidence="7">
    <location>
        <begin position="83"/>
        <end position="102"/>
    </location>
</feature>
<feature type="domain" description="Bacterial sugar transferase" evidence="8">
    <location>
        <begin position="280"/>
        <end position="464"/>
    </location>
</feature>
<evidence type="ECO:0000256" key="6">
    <source>
        <dbReference type="ARBA" id="ARBA00023136"/>
    </source>
</evidence>
<keyword evidence="4 7" id="KW-0812">Transmembrane</keyword>
<feature type="transmembrane region" description="Helical" evidence="7">
    <location>
        <begin position="51"/>
        <end position="71"/>
    </location>
</feature>
<gene>
    <name evidence="9" type="ORF">HHL14_16465</name>
</gene>
<protein>
    <submittedName>
        <fullName evidence="9">Undecaprenyl-phosphate glucose phosphotransferase</fullName>
        <ecNumber evidence="9">2.7.8.31</ecNumber>
    </submittedName>
</protein>
<dbReference type="Proteomes" id="UP000583127">
    <property type="component" value="Unassembled WGS sequence"/>
</dbReference>
<comment type="similarity">
    <text evidence="2">Belongs to the bacterial sugar transferase family.</text>
</comment>
<dbReference type="GO" id="GO:0089702">
    <property type="term" value="F:undecaprenyl-phosphate glucose phosphotransferase activity"/>
    <property type="evidence" value="ECO:0007669"/>
    <property type="project" value="UniProtKB-EC"/>
</dbReference>
<evidence type="ECO:0000259" key="8">
    <source>
        <dbReference type="Pfam" id="PF02397"/>
    </source>
</evidence>
<keyword evidence="5 7" id="KW-1133">Transmembrane helix</keyword>
<dbReference type="Pfam" id="PF02397">
    <property type="entry name" value="Bac_transf"/>
    <property type="match status" value="1"/>
</dbReference>
<evidence type="ECO:0000313" key="10">
    <source>
        <dbReference type="Proteomes" id="UP000583127"/>
    </source>
</evidence>
<dbReference type="InterPro" id="IPR003362">
    <property type="entry name" value="Bact_transf"/>
</dbReference>
<evidence type="ECO:0000256" key="4">
    <source>
        <dbReference type="ARBA" id="ARBA00022692"/>
    </source>
</evidence>
<dbReference type="InterPro" id="IPR017475">
    <property type="entry name" value="EPS_sugar_tfrase"/>
</dbReference>
<organism evidence="9 10">
    <name type="scientific">Paraburkholderia antibiotica</name>
    <dbReference type="NCBI Taxonomy" id="2728839"/>
    <lineage>
        <taxon>Bacteria</taxon>
        <taxon>Pseudomonadati</taxon>
        <taxon>Pseudomonadota</taxon>
        <taxon>Betaproteobacteria</taxon>
        <taxon>Burkholderiales</taxon>
        <taxon>Burkholderiaceae</taxon>
        <taxon>Paraburkholderia</taxon>
    </lineage>
</organism>
<evidence type="ECO:0000256" key="5">
    <source>
        <dbReference type="ARBA" id="ARBA00022989"/>
    </source>
</evidence>
<keyword evidence="6 7" id="KW-0472">Membrane</keyword>
<dbReference type="NCBIfam" id="TIGR03025">
    <property type="entry name" value="EPS_sugtrans"/>
    <property type="match status" value="1"/>
</dbReference>
<name>A0A7X9ZZE2_9BURK</name>
<dbReference type="NCBIfam" id="TIGR03023">
    <property type="entry name" value="WcaJ_sugtrans"/>
    <property type="match status" value="1"/>
</dbReference>
<keyword evidence="3 9" id="KW-0808">Transferase</keyword>
<proteinExistence type="inferred from homology"/>
<dbReference type="InterPro" id="IPR036291">
    <property type="entry name" value="NAD(P)-bd_dom_sf"/>
</dbReference>
<keyword evidence="10" id="KW-1185">Reference proteome</keyword>
<dbReference type="EC" id="2.7.8.31" evidence="9"/>
<feature type="transmembrane region" description="Helical" evidence="7">
    <location>
        <begin position="19"/>
        <end position="39"/>
    </location>
</feature>
<dbReference type="PANTHER" id="PTHR30576:SF0">
    <property type="entry name" value="UNDECAPRENYL-PHOSPHATE N-ACETYLGALACTOSAMINYL 1-PHOSPHATE TRANSFERASE-RELATED"/>
    <property type="match status" value="1"/>
</dbReference>
<dbReference type="AlphaFoldDB" id="A0A7X9ZZE2"/>
<dbReference type="GO" id="GO:0016020">
    <property type="term" value="C:membrane"/>
    <property type="evidence" value="ECO:0007669"/>
    <property type="project" value="UniProtKB-SubCell"/>
</dbReference>
<feature type="transmembrane region" description="Helical" evidence="7">
    <location>
        <begin position="114"/>
        <end position="133"/>
    </location>
</feature>
<dbReference type="Pfam" id="PF13727">
    <property type="entry name" value="CoA_binding_3"/>
    <property type="match status" value="1"/>
</dbReference>
<dbReference type="EMBL" id="JABBFZ010000009">
    <property type="protein sequence ID" value="NML32423.1"/>
    <property type="molecule type" value="Genomic_DNA"/>
</dbReference>
<evidence type="ECO:0000256" key="2">
    <source>
        <dbReference type="ARBA" id="ARBA00006464"/>
    </source>
</evidence>
<sequence length="471" mass="52455">MDTANFAQHRKAIPGLHSLIARLLDVALVVLGSLAASHVRFEDLAQSRIDMAFVAFAAAFTLVLFPMFGIYGSWRGRAMLRMIGQVSLAWLVVQGCGLVLMFSLHRSDFISRLWFAYWTGITGGALIAVRVVVHKALARLRYAGMNLRRVAIVGCGAHCQHVVRKIEGSAGSGFRAVAAFDAKPVLGTTGSGVPVYNDVEKFASYVRAHDVQEVWLALPLSEERTISRFVDEFRDDLVNVRFVPDMRSVALFDSHVIDLIGMPAINLVASPVSARAMVKKEIFDRAFAACALLALAPLLAAIAIAVKLSSRGPVFFTQKRKGADGRIFRIYKFRSMRPHAVKDGVVRQATKGDPRITRVGAFLRRTSLDELPQFFNVLRGDMSVVGPRPHAIEHDELYQKVVNGYIHRYRIKPGITGWAQINGFRGETDRIEKMQGRVEHDLYYLRNWSFGLDMRIVAATIRKGFVHSNAY</sequence>
<evidence type="ECO:0000256" key="1">
    <source>
        <dbReference type="ARBA" id="ARBA00004141"/>
    </source>
</evidence>
<feature type="transmembrane region" description="Helical" evidence="7">
    <location>
        <begin position="286"/>
        <end position="306"/>
    </location>
</feature>
<dbReference type="InterPro" id="IPR017473">
    <property type="entry name" value="Undecaprenyl-P_gluc_Ptfrase"/>
</dbReference>
<comment type="caution">
    <text evidence="9">The sequence shown here is derived from an EMBL/GenBank/DDBJ whole genome shotgun (WGS) entry which is preliminary data.</text>
</comment>
<dbReference type="PANTHER" id="PTHR30576">
    <property type="entry name" value="COLANIC BIOSYNTHESIS UDP-GLUCOSE LIPID CARRIER TRANSFERASE"/>
    <property type="match status" value="1"/>
</dbReference>
<reference evidence="9 10" key="1">
    <citation type="submission" date="2020-04" db="EMBL/GenBank/DDBJ databases">
        <title>Paraburkholderia sp. G-4-1-8 isolated from soil.</title>
        <authorList>
            <person name="Dahal R.H."/>
        </authorList>
    </citation>
    <scope>NUCLEOTIDE SEQUENCE [LARGE SCALE GENOMIC DNA]</scope>
    <source>
        <strain evidence="9 10">G-4-1-8</strain>
    </source>
</reference>
<evidence type="ECO:0000256" key="7">
    <source>
        <dbReference type="SAM" id="Phobius"/>
    </source>
</evidence>
<evidence type="ECO:0000256" key="3">
    <source>
        <dbReference type="ARBA" id="ARBA00022679"/>
    </source>
</evidence>
<accession>A0A7X9ZZE2</accession>
<comment type="subcellular location">
    <subcellularLocation>
        <location evidence="1">Membrane</location>
        <topology evidence="1">Multi-pass membrane protein</topology>
    </subcellularLocation>
</comment>
<evidence type="ECO:0000313" key="9">
    <source>
        <dbReference type="EMBL" id="NML32423.1"/>
    </source>
</evidence>
<dbReference type="SUPFAM" id="SSF51735">
    <property type="entry name" value="NAD(P)-binding Rossmann-fold domains"/>
    <property type="match status" value="1"/>
</dbReference>